<dbReference type="AlphaFoldDB" id="A0AAW8LTR8"/>
<name>A0AAW8LTR8_AGRTU</name>
<proteinExistence type="predicted"/>
<gene>
    <name evidence="1" type="ORF">J2W61_002280</name>
</gene>
<protein>
    <submittedName>
        <fullName evidence="1">Uncharacterized protein</fullName>
    </submittedName>
</protein>
<reference evidence="1" key="1">
    <citation type="submission" date="2023-07" db="EMBL/GenBank/DDBJ databases">
        <title>Sorghum-associated microbial communities from plants grown in Nebraska, USA.</title>
        <authorList>
            <person name="Schachtman D."/>
        </authorList>
    </citation>
    <scope>NUCLEOTIDE SEQUENCE</scope>
    <source>
        <strain evidence="1">1457</strain>
    </source>
</reference>
<sequence>MWAVEQRMEEINHEAVEQAHRLLLRLPEAAILDAARFYRGARLRHRQSQISRDKARQGDDVRVFDWVADREGSSR</sequence>
<dbReference type="Proteomes" id="UP001265315">
    <property type="component" value="Unassembled WGS sequence"/>
</dbReference>
<dbReference type="EMBL" id="JAVDSW010000001">
    <property type="protein sequence ID" value="MDR6702452.1"/>
    <property type="molecule type" value="Genomic_DNA"/>
</dbReference>
<accession>A0AAW8LTR8</accession>
<evidence type="ECO:0000313" key="1">
    <source>
        <dbReference type="EMBL" id="MDR6702452.1"/>
    </source>
</evidence>
<comment type="caution">
    <text evidence="1">The sequence shown here is derived from an EMBL/GenBank/DDBJ whole genome shotgun (WGS) entry which is preliminary data.</text>
</comment>
<dbReference type="RefSeq" id="WP_209688968.1">
    <property type="nucleotide sequence ID" value="NZ_JAGIPM010000001.1"/>
</dbReference>
<evidence type="ECO:0000313" key="2">
    <source>
        <dbReference type="Proteomes" id="UP001265315"/>
    </source>
</evidence>
<organism evidence="1 2">
    <name type="scientific">Agrobacterium tumefaciens</name>
    <dbReference type="NCBI Taxonomy" id="358"/>
    <lineage>
        <taxon>Bacteria</taxon>
        <taxon>Pseudomonadati</taxon>
        <taxon>Pseudomonadota</taxon>
        <taxon>Alphaproteobacteria</taxon>
        <taxon>Hyphomicrobiales</taxon>
        <taxon>Rhizobiaceae</taxon>
        <taxon>Rhizobium/Agrobacterium group</taxon>
        <taxon>Agrobacterium</taxon>
        <taxon>Agrobacterium tumefaciens complex</taxon>
    </lineage>
</organism>